<dbReference type="PRINTS" id="PR01166">
    <property type="entry name" value="CYCOXIDASEII"/>
</dbReference>
<comment type="catalytic activity">
    <reaction evidence="11">
        <text>4 Fe(II)-[cytochrome c] + O2 + 8 H(+)(in) = 4 Fe(III)-[cytochrome c] + 2 H2O + 4 H(+)(out)</text>
        <dbReference type="Rhea" id="RHEA:11436"/>
        <dbReference type="Rhea" id="RHEA-COMP:10350"/>
        <dbReference type="Rhea" id="RHEA-COMP:14399"/>
        <dbReference type="ChEBI" id="CHEBI:15377"/>
        <dbReference type="ChEBI" id="CHEBI:15378"/>
        <dbReference type="ChEBI" id="CHEBI:15379"/>
        <dbReference type="ChEBI" id="CHEBI:29033"/>
        <dbReference type="ChEBI" id="CHEBI:29034"/>
        <dbReference type="EC" id="7.1.1.9"/>
    </reaction>
</comment>
<reference evidence="17 18" key="1">
    <citation type="submission" date="2024-01" db="EMBL/GenBank/DDBJ databases">
        <title>Pedobacter sp. nov., isolated from fresh soil.</title>
        <authorList>
            <person name="Le N.T.T."/>
        </authorList>
    </citation>
    <scope>NUCLEOTIDE SEQUENCE [LARGE SCALE GENOMIC DNA]</scope>
    <source>
        <strain evidence="17 18">KR3-3</strain>
    </source>
</reference>
<feature type="compositionally biased region" description="Low complexity" evidence="12">
    <location>
        <begin position="380"/>
        <end position="394"/>
    </location>
</feature>
<comment type="subcellular location">
    <subcellularLocation>
        <location evidence="10">Cell membrane</location>
        <topology evidence="10">Multi-pass membrane protein</topology>
    </subcellularLocation>
    <subcellularLocation>
        <location evidence="1">Membrane</location>
        <topology evidence="1">Multi-pass membrane protein</topology>
    </subcellularLocation>
</comment>
<proteinExistence type="inferred from homology"/>
<feature type="signal peptide" evidence="14">
    <location>
        <begin position="1"/>
        <end position="18"/>
    </location>
</feature>
<evidence type="ECO:0000256" key="9">
    <source>
        <dbReference type="ARBA" id="ARBA00023136"/>
    </source>
</evidence>
<feature type="transmembrane region" description="Helical" evidence="13">
    <location>
        <begin position="39"/>
        <end position="60"/>
    </location>
</feature>
<keyword evidence="9 13" id="KW-0472">Membrane</keyword>
<name>A0ABU7I9A6_9SPHI</name>
<comment type="cofactor">
    <cofactor evidence="11">
        <name>Cu cation</name>
        <dbReference type="ChEBI" id="CHEBI:23378"/>
    </cofactor>
    <text evidence="11">Binds a copper A center.</text>
</comment>
<evidence type="ECO:0000256" key="2">
    <source>
        <dbReference type="ARBA" id="ARBA00007866"/>
    </source>
</evidence>
<evidence type="ECO:0000256" key="13">
    <source>
        <dbReference type="SAM" id="Phobius"/>
    </source>
</evidence>
<feature type="domain" description="Cytochrome oxidase subunit II copper A binding" evidence="15">
    <location>
        <begin position="201"/>
        <end position="353"/>
    </location>
</feature>
<dbReference type="Pfam" id="PF02790">
    <property type="entry name" value="COX2_TM"/>
    <property type="match status" value="1"/>
</dbReference>
<evidence type="ECO:0000256" key="4">
    <source>
        <dbReference type="ARBA" id="ARBA00022660"/>
    </source>
</evidence>
<dbReference type="Gene3D" id="1.10.287.90">
    <property type="match status" value="1"/>
</dbReference>
<keyword evidence="14" id="KW-0732">Signal</keyword>
<comment type="similarity">
    <text evidence="2 10">Belongs to the cytochrome c oxidase subunit 2 family.</text>
</comment>
<dbReference type="Gene3D" id="2.60.40.420">
    <property type="entry name" value="Cupredoxins - blue copper proteins"/>
    <property type="match status" value="1"/>
</dbReference>
<evidence type="ECO:0000256" key="3">
    <source>
        <dbReference type="ARBA" id="ARBA00022448"/>
    </source>
</evidence>
<feature type="transmembrane region" description="Helical" evidence="13">
    <location>
        <begin position="81"/>
        <end position="99"/>
    </location>
</feature>
<feature type="transmembrane region" description="Helical" evidence="13">
    <location>
        <begin position="126"/>
        <end position="149"/>
    </location>
</feature>
<evidence type="ECO:0000256" key="7">
    <source>
        <dbReference type="ARBA" id="ARBA00022982"/>
    </source>
</evidence>
<dbReference type="InterPro" id="IPR036257">
    <property type="entry name" value="Cyt_c_oxidase_su2_TM_sf"/>
</dbReference>
<sequence length="401" mass="45293">MAVLAAMLTVFANTSAFAQEAAAAATAKPVDMEPVYKSTLFYVLLFLLLCLFIAIVGKALRVYELTRETQGKPEGINWNKINGILFALFLIVGLYGVYWEYTVHGNMILPEAASEHGKKIDQMFNITLIITTIVFILTHIILFTFTYFYKSTGKRKAYYYPHNNALERIWTIIPALVLTVLVLMGFLTWRSIFYKIEDPKNKPLSIEVTSSQFQWDVRYPGADGVVGKKSYKLITAINALGIDFTDKNSLDDQLADEIVLPVNKPVRFILTSKDVIHSFYMPHFRVQLNTVPGMTSYFEFTPTLTTEQMKAKTNDPTFKYLLLCAKICGANHFNMQKPVRVVTQEEYDAWVVKQNPYLTNDLRKAFKLPVVAEPSKEAPAAADTTAKDTAATKTNQLAIKK</sequence>
<feature type="domain" description="Cytochrome oxidase subunit II transmembrane region profile" evidence="16">
    <location>
        <begin position="101"/>
        <end position="196"/>
    </location>
</feature>
<evidence type="ECO:0000259" key="15">
    <source>
        <dbReference type="PROSITE" id="PS50857"/>
    </source>
</evidence>
<comment type="caution">
    <text evidence="17">The sequence shown here is derived from an EMBL/GenBank/DDBJ whole genome shotgun (WGS) entry which is preliminary data.</text>
</comment>
<dbReference type="InterPro" id="IPR002429">
    <property type="entry name" value="CcO_II-like_C"/>
</dbReference>
<keyword evidence="4 10" id="KW-0679">Respiratory chain</keyword>
<dbReference type="PROSITE" id="PS50857">
    <property type="entry name" value="COX2_CUA"/>
    <property type="match status" value="1"/>
</dbReference>
<keyword evidence="11" id="KW-0186">Copper</keyword>
<accession>A0ABU7I9A6</accession>
<feature type="region of interest" description="Disordered" evidence="12">
    <location>
        <begin position="375"/>
        <end position="401"/>
    </location>
</feature>
<keyword evidence="18" id="KW-1185">Reference proteome</keyword>
<dbReference type="EC" id="7.1.1.9" evidence="11"/>
<dbReference type="Pfam" id="PF00116">
    <property type="entry name" value="COX2"/>
    <property type="match status" value="1"/>
</dbReference>
<organism evidence="17 18">
    <name type="scientific">Pedobacter albus</name>
    <dbReference type="NCBI Taxonomy" id="3113905"/>
    <lineage>
        <taxon>Bacteria</taxon>
        <taxon>Pseudomonadati</taxon>
        <taxon>Bacteroidota</taxon>
        <taxon>Sphingobacteriia</taxon>
        <taxon>Sphingobacteriales</taxon>
        <taxon>Sphingobacteriaceae</taxon>
        <taxon>Pedobacter</taxon>
    </lineage>
</organism>
<evidence type="ECO:0000259" key="16">
    <source>
        <dbReference type="PROSITE" id="PS50999"/>
    </source>
</evidence>
<dbReference type="PROSITE" id="PS50999">
    <property type="entry name" value="COX2_TM"/>
    <property type="match status" value="1"/>
</dbReference>
<evidence type="ECO:0000256" key="6">
    <source>
        <dbReference type="ARBA" id="ARBA00022967"/>
    </source>
</evidence>
<keyword evidence="6" id="KW-1278">Translocase</keyword>
<evidence type="ECO:0000256" key="11">
    <source>
        <dbReference type="RuleBase" id="RU004024"/>
    </source>
</evidence>
<dbReference type="EMBL" id="JAZDQT010000002">
    <property type="protein sequence ID" value="MEE1946051.1"/>
    <property type="molecule type" value="Genomic_DNA"/>
</dbReference>
<keyword evidence="11" id="KW-0479">Metal-binding</keyword>
<dbReference type="RefSeq" id="WP_330108367.1">
    <property type="nucleotide sequence ID" value="NZ_JAZDQT010000002.1"/>
</dbReference>
<keyword evidence="5 10" id="KW-0812">Transmembrane</keyword>
<gene>
    <name evidence="17" type="ORF">VRU48_13095</name>
</gene>
<evidence type="ECO:0000313" key="17">
    <source>
        <dbReference type="EMBL" id="MEE1946051.1"/>
    </source>
</evidence>
<dbReference type="InterPro" id="IPR045187">
    <property type="entry name" value="CcO_II"/>
</dbReference>
<feature type="chain" id="PRO_5046669409" description="Cytochrome c oxidase subunit 2" evidence="14">
    <location>
        <begin position="19"/>
        <end position="401"/>
    </location>
</feature>
<dbReference type="Proteomes" id="UP001336835">
    <property type="component" value="Unassembled WGS sequence"/>
</dbReference>
<dbReference type="PANTHER" id="PTHR22888">
    <property type="entry name" value="CYTOCHROME C OXIDASE, SUBUNIT II"/>
    <property type="match status" value="1"/>
</dbReference>
<evidence type="ECO:0000256" key="8">
    <source>
        <dbReference type="ARBA" id="ARBA00022989"/>
    </source>
</evidence>
<feature type="transmembrane region" description="Helical" evidence="13">
    <location>
        <begin position="169"/>
        <end position="189"/>
    </location>
</feature>
<evidence type="ECO:0000256" key="5">
    <source>
        <dbReference type="ARBA" id="ARBA00022692"/>
    </source>
</evidence>
<dbReference type="InterPro" id="IPR011759">
    <property type="entry name" value="Cyt_c_oxidase_su2_TM_dom"/>
</dbReference>
<evidence type="ECO:0000256" key="1">
    <source>
        <dbReference type="ARBA" id="ARBA00004141"/>
    </source>
</evidence>
<protein>
    <recommendedName>
        <fullName evidence="11">Cytochrome c oxidase subunit 2</fullName>
        <ecNumber evidence="11">7.1.1.9</ecNumber>
    </recommendedName>
</protein>
<evidence type="ECO:0000256" key="12">
    <source>
        <dbReference type="SAM" id="MobiDB-lite"/>
    </source>
</evidence>
<dbReference type="SUPFAM" id="SSF81464">
    <property type="entry name" value="Cytochrome c oxidase subunit II-like, transmembrane region"/>
    <property type="match status" value="1"/>
</dbReference>
<dbReference type="PANTHER" id="PTHR22888:SF9">
    <property type="entry name" value="CYTOCHROME C OXIDASE SUBUNIT 2"/>
    <property type="match status" value="1"/>
</dbReference>
<evidence type="ECO:0000313" key="18">
    <source>
        <dbReference type="Proteomes" id="UP001336835"/>
    </source>
</evidence>
<comment type="function">
    <text evidence="11">Subunits I and II form the functional core of the enzyme complex. Electrons originating in cytochrome c are transferred via heme a and Cu(A) to the binuclear center formed by heme a3 and Cu(B).</text>
</comment>
<dbReference type="SUPFAM" id="SSF49503">
    <property type="entry name" value="Cupredoxins"/>
    <property type="match status" value="1"/>
</dbReference>
<dbReference type="InterPro" id="IPR008972">
    <property type="entry name" value="Cupredoxin"/>
</dbReference>
<keyword evidence="7 10" id="KW-0249">Electron transport</keyword>
<evidence type="ECO:0000256" key="14">
    <source>
        <dbReference type="SAM" id="SignalP"/>
    </source>
</evidence>
<keyword evidence="8 13" id="KW-1133">Transmembrane helix</keyword>
<keyword evidence="3 10" id="KW-0813">Transport</keyword>
<evidence type="ECO:0000256" key="10">
    <source>
        <dbReference type="RuleBase" id="RU000456"/>
    </source>
</evidence>